<feature type="compositionally biased region" description="Polar residues" evidence="1">
    <location>
        <begin position="51"/>
        <end position="64"/>
    </location>
</feature>
<reference evidence="2 3" key="1">
    <citation type="submission" date="2018-11" db="EMBL/GenBank/DDBJ databases">
        <authorList>
            <consortium name="Pathogen Informatics"/>
        </authorList>
    </citation>
    <scope>NUCLEOTIDE SEQUENCE [LARGE SCALE GENOMIC DNA]</scope>
</reference>
<proteinExistence type="predicted"/>
<keyword evidence="3" id="KW-1185">Reference proteome</keyword>
<organism evidence="2 3">
    <name type="scientific">Wuchereria bancrofti</name>
    <dbReference type="NCBI Taxonomy" id="6293"/>
    <lineage>
        <taxon>Eukaryota</taxon>
        <taxon>Metazoa</taxon>
        <taxon>Ecdysozoa</taxon>
        <taxon>Nematoda</taxon>
        <taxon>Chromadorea</taxon>
        <taxon>Rhabditida</taxon>
        <taxon>Spirurina</taxon>
        <taxon>Spiruromorpha</taxon>
        <taxon>Filarioidea</taxon>
        <taxon>Onchocercidae</taxon>
        <taxon>Wuchereria</taxon>
    </lineage>
</organism>
<dbReference type="AlphaFoldDB" id="A0A3P7E8K6"/>
<dbReference type="Proteomes" id="UP000270924">
    <property type="component" value="Unassembled WGS sequence"/>
</dbReference>
<evidence type="ECO:0000313" key="2">
    <source>
        <dbReference type="EMBL" id="VDM12269.1"/>
    </source>
</evidence>
<evidence type="ECO:0000313" key="3">
    <source>
        <dbReference type="Proteomes" id="UP000270924"/>
    </source>
</evidence>
<feature type="region of interest" description="Disordered" evidence="1">
    <location>
        <begin position="37"/>
        <end position="70"/>
    </location>
</feature>
<gene>
    <name evidence="2" type="ORF">WBA_LOCUS5655</name>
</gene>
<sequence length="146" mass="16329">MEELILTETKERKISGRLNSEYLSMKNFYSERLKASNSSNSTSCDDAESPLPNQLNNTSTTSSPADGMINDFDESSYRRYSPTINTLSSFIIDPFKSNPSSPMQLQSTNVPDINSPTYLSTWTTQSSHCTTYLGNDDYFIASSMNL</sequence>
<evidence type="ECO:0000256" key="1">
    <source>
        <dbReference type="SAM" id="MobiDB-lite"/>
    </source>
</evidence>
<dbReference type="EMBL" id="UYWW01002891">
    <property type="protein sequence ID" value="VDM12269.1"/>
    <property type="molecule type" value="Genomic_DNA"/>
</dbReference>
<accession>A0A3P7E8K6</accession>
<protein>
    <submittedName>
        <fullName evidence="2">Uncharacterized protein</fullName>
    </submittedName>
</protein>
<name>A0A3P7E8K6_WUCBA</name>
<dbReference type="InParanoid" id="A0A3P7E8K6"/>